<dbReference type="PANTHER" id="PTHR43420:SF52">
    <property type="entry name" value="N-ACETYLTRANSFERASE YODP"/>
    <property type="match status" value="1"/>
</dbReference>
<dbReference type="AlphaFoldDB" id="A0A8H2LHH3"/>
<dbReference type="SUPFAM" id="SSF55729">
    <property type="entry name" value="Acyl-CoA N-acyltransferases (Nat)"/>
    <property type="match status" value="1"/>
</dbReference>
<dbReference type="InterPro" id="IPR000182">
    <property type="entry name" value="GNAT_dom"/>
</dbReference>
<evidence type="ECO:0000313" key="4">
    <source>
        <dbReference type="EMBL" id="TYB80218.1"/>
    </source>
</evidence>
<dbReference type="Pfam" id="PF00583">
    <property type="entry name" value="Acetyltransf_1"/>
    <property type="match status" value="1"/>
</dbReference>
<name>A0A8H2LHH3_9FLAO</name>
<dbReference type="Proteomes" id="UP000323324">
    <property type="component" value="Unassembled WGS sequence"/>
</dbReference>
<dbReference type="Gene3D" id="3.40.630.30">
    <property type="match status" value="1"/>
</dbReference>
<dbReference type="GO" id="GO:0016747">
    <property type="term" value="F:acyltransferase activity, transferring groups other than amino-acyl groups"/>
    <property type="evidence" value="ECO:0007669"/>
    <property type="project" value="InterPro"/>
</dbReference>
<dbReference type="PANTHER" id="PTHR43420">
    <property type="entry name" value="ACETYLTRANSFERASE"/>
    <property type="match status" value="1"/>
</dbReference>
<proteinExistence type="predicted"/>
<protein>
    <submittedName>
        <fullName evidence="4">GNAT family N-acetyltransferase</fullName>
    </submittedName>
</protein>
<keyword evidence="2" id="KW-0012">Acyltransferase</keyword>
<dbReference type="PROSITE" id="PS51186">
    <property type="entry name" value="GNAT"/>
    <property type="match status" value="1"/>
</dbReference>
<dbReference type="InterPro" id="IPR016181">
    <property type="entry name" value="Acyl_CoA_acyltransferase"/>
</dbReference>
<sequence>MIIRKATRKDSDTIATLLLLAMEDITYKLVTENDYDKARRFLKYFIEQENNQYSYENCTVVEADTVIIAAVNIYDGGQLETLRAPIIKYIKTFYNSQLHIENETQNGEFYIDALGVCKTHQGQGIGSKLLQHLIQEYVVNRKETLGLLVDKRNLNAKKLYLKLGFKPVGEKELLSYHLDHLQIRHQELQS</sequence>
<organism evidence="4 5">
    <name type="scientific">Bizionia saleffrena</name>
    <dbReference type="NCBI Taxonomy" id="291189"/>
    <lineage>
        <taxon>Bacteria</taxon>
        <taxon>Pseudomonadati</taxon>
        <taxon>Bacteroidota</taxon>
        <taxon>Flavobacteriia</taxon>
        <taxon>Flavobacteriales</taxon>
        <taxon>Flavobacteriaceae</taxon>
        <taxon>Bizionia</taxon>
    </lineage>
</organism>
<evidence type="ECO:0000256" key="1">
    <source>
        <dbReference type="ARBA" id="ARBA00022679"/>
    </source>
</evidence>
<gene>
    <name evidence="4" type="ORF">ES676_00685</name>
</gene>
<feature type="domain" description="N-acetyltransferase" evidence="3">
    <location>
        <begin position="1"/>
        <end position="188"/>
    </location>
</feature>
<reference evidence="4 5" key="1">
    <citation type="submission" date="2019-08" db="EMBL/GenBank/DDBJ databases">
        <title>Genomes of Antarctic Bizionia species.</title>
        <authorList>
            <person name="Bowman J.P."/>
        </authorList>
    </citation>
    <scope>NUCLEOTIDE SEQUENCE [LARGE SCALE GENOMIC DNA]</scope>
    <source>
        <strain evidence="4 5">HFD</strain>
    </source>
</reference>
<evidence type="ECO:0000259" key="3">
    <source>
        <dbReference type="PROSITE" id="PS51186"/>
    </source>
</evidence>
<evidence type="ECO:0000313" key="5">
    <source>
        <dbReference type="Proteomes" id="UP000323324"/>
    </source>
</evidence>
<dbReference type="RefSeq" id="WP_148368109.1">
    <property type="nucleotide sequence ID" value="NZ_VSKM01000001.1"/>
</dbReference>
<dbReference type="InterPro" id="IPR050680">
    <property type="entry name" value="YpeA/RimI_acetyltransf"/>
</dbReference>
<accession>A0A8H2LHH3</accession>
<comment type="caution">
    <text evidence="4">The sequence shown here is derived from an EMBL/GenBank/DDBJ whole genome shotgun (WGS) entry which is preliminary data.</text>
</comment>
<evidence type="ECO:0000256" key="2">
    <source>
        <dbReference type="ARBA" id="ARBA00023315"/>
    </source>
</evidence>
<keyword evidence="5" id="KW-1185">Reference proteome</keyword>
<dbReference type="CDD" id="cd04301">
    <property type="entry name" value="NAT_SF"/>
    <property type="match status" value="1"/>
</dbReference>
<keyword evidence="1 4" id="KW-0808">Transferase</keyword>
<dbReference type="EMBL" id="VSKM01000001">
    <property type="protein sequence ID" value="TYB80218.1"/>
    <property type="molecule type" value="Genomic_DNA"/>
</dbReference>